<organism evidence="2 3">
    <name type="scientific">Colletotrichum tanaceti</name>
    <dbReference type="NCBI Taxonomy" id="1306861"/>
    <lineage>
        <taxon>Eukaryota</taxon>
        <taxon>Fungi</taxon>
        <taxon>Dikarya</taxon>
        <taxon>Ascomycota</taxon>
        <taxon>Pezizomycotina</taxon>
        <taxon>Sordariomycetes</taxon>
        <taxon>Hypocreomycetidae</taxon>
        <taxon>Glomerellales</taxon>
        <taxon>Glomerellaceae</taxon>
        <taxon>Colletotrichum</taxon>
        <taxon>Colletotrichum destructivum species complex</taxon>
    </lineage>
</organism>
<protein>
    <submittedName>
        <fullName evidence="2">Uncharacterized protein</fullName>
    </submittedName>
</protein>
<evidence type="ECO:0000256" key="1">
    <source>
        <dbReference type="SAM" id="MobiDB-lite"/>
    </source>
</evidence>
<dbReference type="AlphaFoldDB" id="A0A4U6XC03"/>
<evidence type="ECO:0000313" key="3">
    <source>
        <dbReference type="Proteomes" id="UP000310108"/>
    </source>
</evidence>
<dbReference type="EMBL" id="PJEX01000230">
    <property type="protein sequence ID" value="TKW52612.1"/>
    <property type="molecule type" value="Genomic_DNA"/>
</dbReference>
<proteinExistence type="predicted"/>
<reference evidence="2 3" key="1">
    <citation type="journal article" date="2019" name="PLoS ONE">
        <title>Comparative genome analysis indicates high evolutionary potential of pathogenicity genes in Colletotrichum tanaceti.</title>
        <authorList>
            <person name="Lelwala R.V."/>
            <person name="Korhonen P.K."/>
            <person name="Young N.D."/>
            <person name="Scott J.B."/>
            <person name="Ades P.A."/>
            <person name="Gasser R.B."/>
            <person name="Taylor P.W.J."/>
        </authorList>
    </citation>
    <scope>NUCLEOTIDE SEQUENCE [LARGE SCALE GENOMIC DNA]</scope>
    <source>
        <strain evidence="2">BRIP57314</strain>
    </source>
</reference>
<gene>
    <name evidence="2" type="ORF">CTA1_12746</name>
</gene>
<dbReference type="Proteomes" id="UP000310108">
    <property type="component" value="Unassembled WGS sequence"/>
</dbReference>
<evidence type="ECO:0000313" key="2">
    <source>
        <dbReference type="EMBL" id="TKW52612.1"/>
    </source>
</evidence>
<comment type="caution">
    <text evidence="2">The sequence shown here is derived from an EMBL/GenBank/DDBJ whole genome shotgun (WGS) entry which is preliminary data.</text>
</comment>
<keyword evidence="3" id="KW-1185">Reference proteome</keyword>
<sequence length="169" mass="18789">MTSNKKGQESVRNAPPAGHRPSTTAASTASPLEVRSTIPTSDRPYPALQLTSRIDQIATAPRLYRPSDILIFPPSPLAADITIVRMAREAAFLPSPRLRHNIPQQRQLSIRPKPSPLAAAQKRPRILLSTKNFKWVKTCDALWVKVPAAPKRQKVVLKMKGKKVRIPRV</sequence>
<name>A0A4U6XC03_9PEZI</name>
<accession>A0A4U6XC03</accession>
<feature type="region of interest" description="Disordered" evidence="1">
    <location>
        <begin position="1"/>
        <end position="45"/>
    </location>
</feature>
<feature type="compositionally biased region" description="Polar residues" evidence="1">
    <location>
        <begin position="21"/>
        <end position="30"/>
    </location>
</feature>